<feature type="non-terminal residue" evidence="2">
    <location>
        <position position="227"/>
    </location>
</feature>
<evidence type="ECO:0000313" key="3">
    <source>
        <dbReference type="Proteomes" id="UP000824540"/>
    </source>
</evidence>
<protein>
    <submittedName>
        <fullName evidence="2">Uncharacterized protein</fullName>
    </submittedName>
</protein>
<feature type="compositionally biased region" description="Low complexity" evidence="1">
    <location>
        <begin position="203"/>
        <end position="216"/>
    </location>
</feature>
<sequence length="227" mass="24546">MASRCVVLFSDGCVRNCEMDSEHRYTDQKCNSCNVISWEFGEKSASKASHCELSSNVFERCSPKLHDQFWPTDVKNVALNFLWNLHGPTIHQLSSSSSEQLVRNLSPVCANVSLSVSVSAKSVLCFSAFVSLSLSLTLSVSASVILFCSPTPPPSLVSHSPLYLSSLLSLSPPLPLSLRRLTETAVCVRAFARVRPCPCRPASSSSSSSTSSVSPSLRGYPPLRSSL</sequence>
<reference evidence="2" key="1">
    <citation type="thesis" date="2021" institute="BYU ScholarsArchive" country="Provo, UT, USA">
        <title>Applications of and Algorithms for Genome Assembly and Genomic Analyses with an Emphasis on Marine Teleosts.</title>
        <authorList>
            <person name="Pickett B.D."/>
        </authorList>
    </citation>
    <scope>NUCLEOTIDE SEQUENCE</scope>
    <source>
        <strain evidence="2">HI-2016</strain>
    </source>
</reference>
<comment type="caution">
    <text evidence="2">The sequence shown here is derived from an EMBL/GenBank/DDBJ whole genome shotgun (WGS) entry which is preliminary data.</text>
</comment>
<proteinExistence type="predicted"/>
<evidence type="ECO:0000313" key="2">
    <source>
        <dbReference type="EMBL" id="KAG9339467.1"/>
    </source>
</evidence>
<organism evidence="2 3">
    <name type="scientific">Albula glossodonta</name>
    <name type="common">roundjaw bonefish</name>
    <dbReference type="NCBI Taxonomy" id="121402"/>
    <lineage>
        <taxon>Eukaryota</taxon>
        <taxon>Metazoa</taxon>
        <taxon>Chordata</taxon>
        <taxon>Craniata</taxon>
        <taxon>Vertebrata</taxon>
        <taxon>Euteleostomi</taxon>
        <taxon>Actinopterygii</taxon>
        <taxon>Neopterygii</taxon>
        <taxon>Teleostei</taxon>
        <taxon>Albuliformes</taxon>
        <taxon>Albulidae</taxon>
        <taxon>Albula</taxon>
    </lineage>
</organism>
<dbReference type="EMBL" id="JAFBMS010000053">
    <property type="protein sequence ID" value="KAG9339467.1"/>
    <property type="molecule type" value="Genomic_DNA"/>
</dbReference>
<keyword evidence="3" id="KW-1185">Reference proteome</keyword>
<name>A0A8T2NSZ0_9TELE</name>
<gene>
    <name evidence="2" type="ORF">JZ751_023605</name>
</gene>
<feature type="region of interest" description="Disordered" evidence="1">
    <location>
        <begin position="197"/>
        <end position="227"/>
    </location>
</feature>
<dbReference type="Proteomes" id="UP000824540">
    <property type="component" value="Unassembled WGS sequence"/>
</dbReference>
<evidence type="ECO:0000256" key="1">
    <source>
        <dbReference type="SAM" id="MobiDB-lite"/>
    </source>
</evidence>
<accession>A0A8T2NSZ0</accession>
<dbReference type="AlphaFoldDB" id="A0A8T2NSZ0"/>